<sequence>MLQLHFKSYSLPKLKKMKKSLFYVLTMLMIVAFSGNVLALEDNGGWLWQKHEVNCTATITVTAGPLTYTQTWDGIKDVCRDGGNLCWGSDCG</sequence>
<dbReference type="EMBL" id="FOKK01000001">
    <property type="protein sequence ID" value="SFA71519.1"/>
    <property type="molecule type" value="Genomic_DNA"/>
</dbReference>
<dbReference type="AlphaFoldDB" id="A0A1I0V587"/>
<name>A0A1I0V587_9BACT</name>
<keyword evidence="1" id="KW-0812">Transmembrane</keyword>
<feature type="transmembrane region" description="Helical" evidence="1">
    <location>
        <begin position="21"/>
        <end position="40"/>
    </location>
</feature>
<keyword evidence="1" id="KW-0472">Membrane</keyword>
<dbReference type="STRING" id="237018.SAMN04489723_10119"/>
<reference evidence="2 3" key="1">
    <citation type="submission" date="2016-10" db="EMBL/GenBank/DDBJ databases">
        <authorList>
            <person name="de Groot N.N."/>
        </authorList>
    </citation>
    <scope>NUCLEOTIDE SEQUENCE [LARGE SCALE GENOMIC DNA]</scope>
    <source>
        <strain evidence="2 3">DSM 23399</strain>
    </source>
</reference>
<keyword evidence="3" id="KW-1185">Reference proteome</keyword>
<dbReference type="Proteomes" id="UP000198790">
    <property type="component" value="Unassembled WGS sequence"/>
</dbReference>
<proteinExistence type="predicted"/>
<accession>A0A1I0V587</accession>
<evidence type="ECO:0000313" key="3">
    <source>
        <dbReference type="Proteomes" id="UP000198790"/>
    </source>
</evidence>
<evidence type="ECO:0000256" key="1">
    <source>
        <dbReference type="SAM" id="Phobius"/>
    </source>
</evidence>
<protein>
    <submittedName>
        <fullName evidence="2">Uncharacterized protein</fullName>
    </submittedName>
</protein>
<evidence type="ECO:0000313" key="2">
    <source>
        <dbReference type="EMBL" id="SFA71519.1"/>
    </source>
</evidence>
<keyword evidence="1" id="KW-1133">Transmembrane helix</keyword>
<gene>
    <name evidence="2" type="ORF">SAMN04489723_10119</name>
</gene>
<organism evidence="2 3">
    <name type="scientific">Algoriphagus aquimarinus</name>
    <dbReference type="NCBI Taxonomy" id="237018"/>
    <lineage>
        <taxon>Bacteria</taxon>
        <taxon>Pseudomonadati</taxon>
        <taxon>Bacteroidota</taxon>
        <taxon>Cytophagia</taxon>
        <taxon>Cytophagales</taxon>
        <taxon>Cyclobacteriaceae</taxon>
        <taxon>Algoriphagus</taxon>
    </lineage>
</organism>